<name>A0A1S8XAX9_OPIVI</name>
<feature type="domain" description="Ubiquitin-like" evidence="6">
    <location>
        <begin position="52"/>
        <end position="135"/>
    </location>
</feature>
<dbReference type="Gene3D" id="4.10.1110.10">
    <property type="entry name" value="AN1-like Zinc finger"/>
    <property type="match status" value="1"/>
</dbReference>
<keyword evidence="1" id="KW-0479">Metal-binding</keyword>
<dbReference type="Pfam" id="PF00240">
    <property type="entry name" value="ubiquitin"/>
    <property type="match status" value="1"/>
</dbReference>
<dbReference type="InterPro" id="IPR035896">
    <property type="entry name" value="AN1-like_Znf"/>
</dbReference>
<dbReference type="SUPFAM" id="SSF54236">
    <property type="entry name" value="Ubiquitin-like"/>
    <property type="match status" value="1"/>
</dbReference>
<proteinExistence type="predicted"/>
<evidence type="ECO:0000256" key="5">
    <source>
        <dbReference type="SAM" id="MobiDB-lite"/>
    </source>
</evidence>
<reference evidence="8 9" key="1">
    <citation type="submission" date="2015-03" db="EMBL/GenBank/DDBJ databases">
        <title>Draft genome of the nematode, Opisthorchis viverrini.</title>
        <authorList>
            <person name="Mitreva M."/>
        </authorList>
    </citation>
    <scope>NUCLEOTIDE SEQUENCE [LARGE SCALE GENOMIC DNA]</scope>
    <source>
        <strain evidence="8">Khon Kaen</strain>
    </source>
</reference>
<evidence type="ECO:0000259" key="6">
    <source>
        <dbReference type="PROSITE" id="PS50053"/>
    </source>
</evidence>
<protein>
    <submittedName>
        <fullName evidence="8">Ubiquitin family protein</fullName>
    </submittedName>
</protein>
<dbReference type="InterPro" id="IPR053061">
    <property type="entry name" value="AN1-type_zinc_finger"/>
</dbReference>
<dbReference type="PROSITE" id="PS51039">
    <property type="entry name" value="ZF_AN1"/>
    <property type="match status" value="1"/>
</dbReference>
<dbReference type="InterPro" id="IPR000058">
    <property type="entry name" value="Znf_AN1"/>
</dbReference>
<dbReference type="EMBL" id="KV891486">
    <property type="protein sequence ID" value="OON23806.1"/>
    <property type="molecule type" value="Genomic_DNA"/>
</dbReference>
<accession>A0A1S8XAX9</accession>
<evidence type="ECO:0000313" key="8">
    <source>
        <dbReference type="EMBL" id="OON23806.1"/>
    </source>
</evidence>
<dbReference type="SUPFAM" id="SSF118310">
    <property type="entry name" value="AN1-like Zinc finger"/>
    <property type="match status" value="1"/>
</dbReference>
<feature type="region of interest" description="Disordered" evidence="5">
    <location>
        <begin position="459"/>
        <end position="502"/>
    </location>
</feature>
<keyword evidence="2 4" id="KW-0863">Zinc-finger</keyword>
<dbReference type="AlphaFoldDB" id="A0A1S8XAX9"/>
<dbReference type="Gene3D" id="3.10.20.90">
    <property type="entry name" value="Phosphatidylinositol 3-kinase Catalytic Subunit, Chain A, domain 1"/>
    <property type="match status" value="1"/>
</dbReference>
<dbReference type="GO" id="GO:0008270">
    <property type="term" value="F:zinc ion binding"/>
    <property type="evidence" value="ECO:0007669"/>
    <property type="project" value="UniProtKB-KW"/>
</dbReference>
<organism evidence="8 9">
    <name type="scientific">Opisthorchis viverrini</name>
    <name type="common">Southeast Asian liver fluke</name>
    <dbReference type="NCBI Taxonomy" id="6198"/>
    <lineage>
        <taxon>Eukaryota</taxon>
        <taxon>Metazoa</taxon>
        <taxon>Spiralia</taxon>
        <taxon>Lophotrochozoa</taxon>
        <taxon>Platyhelminthes</taxon>
        <taxon>Trematoda</taxon>
        <taxon>Digenea</taxon>
        <taxon>Opisthorchiida</taxon>
        <taxon>Opisthorchiata</taxon>
        <taxon>Opisthorchiidae</taxon>
        <taxon>Opisthorchis</taxon>
    </lineage>
</organism>
<dbReference type="PANTHER" id="PTHR46728">
    <property type="entry name" value="AN1-TYPE ZINC FINGER PROTEIN 4"/>
    <property type="match status" value="1"/>
</dbReference>
<keyword evidence="3" id="KW-0862">Zinc</keyword>
<feature type="domain" description="AN1-type" evidence="7">
    <location>
        <begin position="496"/>
        <end position="543"/>
    </location>
</feature>
<dbReference type="SMART" id="SM00154">
    <property type="entry name" value="ZnF_AN1"/>
    <property type="match status" value="1"/>
</dbReference>
<keyword evidence="9" id="KW-1185">Reference proteome</keyword>
<evidence type="ECO:0000256" key="3">
    <source>
        <dbReference type="ARBA" id="ARBA00022833"/>
    </source>
</evidence>
<evidence type="ECO:0000256" key="2">
    <source>
        <dbReference type="ARBA" id="ARBA00022771"/>
    </source>
</evidence>
<evidence type="ECO:0000259" key="7">
    <source>
        <dbReference type="PROSITE" id="PS51039"/>
    </source>
</evidence>
<dbReference type="InterPro" id="IPR000626">
    <property type="entry name" value="Ubiquitin-like_dom"/>
</dbReference>
<dbReference type="PROSITE" id="PS50053">
    <property type="entry name" value="UBIQUITIN_2"/>
    <property type="match status" value="1"/>
</dbReference>
<evidence type="ECO:0000256" key="4">
    <source>
        <dbReference type="PROSITE-ProRule" id="PRU00449"/>
    </source>
</evidence>
<sequence length="551" mass="60361">MSATEVAASTCQAIVPDSGIQKRRNFRLNSFIQGNGGRKAFEEHHRQQSSRMLIFIRALSGGVTPVTVHPYEDVLSVKSRIFQIKGNVVVVPHGIPVAQQHLLYDGNELPDATVLALANIGHGSLLRLVLKMHAAPLNNITANIPTTSTIHQVNLGHQQPSLCPVPIPAGHPACHWNSVVTIPHLAKEQYSQRKRGFFSLNPNPCAFSGPSGAELDTSEEEVSQLAEYLGYAIDGGDVKSASEDAINFNPGEQQSSLLSRECNAVPTEPISISAHPVYHLVPLNGSLIPAVTYIQSPTHYRNNFFHIVPIPNADKDPRHTSAEGDNDGTVRFIGDMSPTQVDAMPDESSLHDYFEWNESNFSGAQVDPWCAGIGNFQSESSSTTLIRPFPLVKFLAKHLTQYSQYDQTDLSSIEIPTAQVVVPAPSRVQVHPYLLPNGQNDPLVTTASQNSPTRTIHENANSTSAQASLVGPKTLPNYSQKTLNNDRVDNLPSSSSSSGKRCSACHKRTSLTTGFSCWCDRWFCIKHHHPEDHNCDFNFKSTRNKSPTTEF</sequence>
<dbReference type="SMART" id="SM00213">
    <property type="entry name" value="UBQ"/>
    <property type="match status" value="1"/>
</dbReference>
<dbReference type="InterPro" id="IPR029071">
    <property type="entry name" value="Ubiquitin-like_domsf"/>
</dbReference>
<evidence type="ECO:0000256" key="1">
    <source>
        <dbReference type="ARBA" id="ARBA00022723"/>
    </source>
</evidence>
<evidence type="ECO:0000313" key="9">
    <source>
        <dbReference type="Proteomes" id="UP000243686"/>
    </source>
</evidence>
<dbReference type="Proteomes" id="UP000243686">
    <property type="component" value="Unassembled WGS sequence"/>
</dbReference>
<gene>
    <name evidence="8" type="ORF">X801_00279</name>
</gene>
<dbReference type="PANTHER" id="PTHR46728:SF1">
    <property type="entry name" value="AN1-TYPE ZINC FINGER PROTEIN 4"/>
    <property type="match status" value="1"/>
</dbReference>